<evidence type="ECO:0000256" key="1">
    <source>
        <dbReference type="ARBA" id="ARBA00004370"/>
    </source>
</evidence>
<dbReference type="AlphaFoldDB" id="D5V2U7"/>
<keyword evidence="3" id="KW-0808">Transferase</keyword>
<dbReference type="EMBL" id="CP001999">
    <property type="protein sequence ID" value="ADG92529.1"/>
    <property type="molecule type" value="Genomic_DNA"/>
</dbReference>
<feature type="transmembrane region" description="Helical" evidence="8">
    <location>
        <begin position="299"/>
        <end position="322"/>
    </location>
</feature>
<dbReference type="InterPro" id="IPR000014">
    <property type="entry name" value="PAS"/>
</dbReference>
<dbReference type="SUPFAM" id="SSF55073">
    <property type="entry name" value="Nucleotide cyclase"/>
    <property type="match status" value="1"/>
</dbReference>
<proteinExistence type="predicted"/>
<feature type="domain" description="PAS" evidence="9">
    <location>
        <begin position="476"/>
        <end position="512"/>
    </location>
</feature>
<dbReference type="FunFam" id="3.30.70.270:FF:000001">
    <property type="entry name" value="Diguanylate cyclase domain protein"/>
    <property type="match status" value="1"/>
</dbReference>
<reference evidence="12 13" key="1">
    <citation type="journal article" date="2010" name="Stand. Genomic Sci.">
        <title>Complete genome sequence of Arcobacter nitrofigilis type strain (CI).</title>
        <authorList>
            <person name="Pati A."/>
            <person name="Gronow S."/>
            <person name="Lapidus A."/>
            <person name="Copeland A."/>
            <person name="Glavina Del Rio T."/>
            <person name="Nolan M."/>
            <person name="Lucas S."/>
            <person name="Tice H."/>
            <person name="Cheng J.F."/>
            <person name="Han C."/>
            <person name="Chertkov O."/>
            <person name="Bruce D."/>
            <person name="Tapia R."/>
            <person name="Goodwin L."/>
            <person name="Pitluck S."/>
            <person name="Liolios K."/>
            <person name="Ivanova N."/>
            <person name="Mavromatis K."/>
            <person name="Chen A."/>
            <person name="Palaniappan K."/>
            <person name="Land M."/>
            <person name="Hauser L."/>
            <person name="Chang Y.J."/>
            <person name="Jeffries C.D."/>
            <person name="Detter J.C."/>
            <person name="Rohde M."/>
            <person name="Goker M."/>
            <person name="Bristow J."/>
            <person name="Eisen J.A."/>
            <person name="Markowitz V."/>
            <person name="Hugenholtz P."/>
            <person name="Klenk H.P."/>
            <person name="Kyrpides N.C."/>
        </authorList>
    </citation>
    <scope>NUCLEOTIDE SEQUENCE [LARGE SCALE GENOMIC DNA]</scope>
    <source>
        <strain evidence="13">ATCC 33309 / DSM 7299 / CCUG 15893 / LMG 7604 / NCTC 12251 / CI</strain>
    </source>
</reference>
<evidence type="ECO:0000256" key="8">
    <source>
        <dbReference type="SAM" id="Phobius"/>
    </source>
</evidence>
<dbReference type="OrthoDB" id="5341439at2"/>
<evidence type="ECO:0000256" key="3">
    <source>
        <dbReference type="ARBA" id="ARBA00022679"/>
    </source>
</evidence>
<dbReference type="PROSITE" id="PS50113">
    <property type="entry name" value="PAC"/>
    <property type="match status" value="1"/>
</dbReference>
<dbReference type="InterPro" id="IPR001610">
    <property type="entry name" value="PAC"/>
</dbReference>
<dbReference type="CDD" id="cd01949">
    <property type="entry name" value="GGDEF"/>
    <property type="match status" value="1"/>
</dbReference>
<dbReference type="NCBIfam" id="TIGR00229">
    <property type="entry name" value="sensory_box"/>
    <property type="match status" value="2"/>
</dbReference>
<evidence type="ECO:0000256" key="7">
    <source>
        <dbReference type="ARBA" id="ARBA00023012"/>
    </source>
</evidence>
<keyword evidence="4" id="KW-0547">Nucleotide-binding</keyword>
<dbReference type="GO" id="GO:0005524">
    <property type="term" value="F:ATP binding"/>
    <property type="evidence" value="ECO:0007669"/>
    <property type="project" value="UniProtKB-KW"/>
</dbReference>
<keyword evidence="8" id="KW-0472">Membrane</keyword>
<evidence type="ECO:0000256" key="4">
    <source>
        <dbReference type="ARBA" id="ARBA00022741"/>
    </source>
</evidence>
<dbReference type="NCBIfam" id="TIGR00254">
    <property type="entry name" value="GGDEF"/>
    <property type="match status" value="1"/>
</dbReference>
<dbReference type="GO" id="GO:0016020">
    <property type="term" value="C:membrane"/>
    <property type="evidence" value="ECO:0007669"/>
    <property type="project" value="UniProtKB-SubCell"/>
</dbReference>
<feature type="domain" description="PAS" evidence="9">
    <location>
        <begin position="337"/>
        <end position="376"/>
    </location>
</feature>
<dbReference type="PROSITE" id="PS50112">
    <property type="entry name" value="PAS"/>
    <property type="match status" value="2"/>
</dbReference>
<keyword evidence="13" id="KW-1185">Reference proteome</keyword>
<dbReference type="PANTHER" id="PTHR46663">
    <property type="entry name" value="DIGUANYLATE CYCLASE DGCT-RELATED"/>
    <property type="match status" value="1"/>
</dbReference>
<dbReference type="InterPro" id="IPR043128">
    <property type="entry name" value="Rev_trsase/Diguanyl_cyclase"/>
</dbReference>
<evidence type="ECO:0000259" key="9">
    <source>
        <dbReference type="PROSITE" id="PS50112"/>
    </source>
</evidence>
<dbReference type="SMART" id="SM00091">
    <property type="entry name" value="PAS"/>
    <property type="match status" value="2"/>
</dbReference>
<dbReference type="SMART" id="SM00267">
    <property type="entry name" value="GGDEF"/>
    <property type="match status" value="1"/>
</dbReference>
<evidence type="ECO:0000259" key="10">
    <source>
        <dbReference type="PROSITE" id="PS50113"/>
    </source>
</evidence>
<dbReference type="Pfam" id="PF21623">
    <property type="entry name" value="HK_sensor_dom_bact"/>
    <property type="match status" value="1"/>
</dbReference>
<dbReference type="InterPro" id="IPR052163">
    <property type="entry name" value="DGC-Regulatory_Protein"/>
</dbReference>
<sequence>MKKNISYAFLKSLLFFTFIFLLVSITYIKNLENIYTKEINNSIESELNLKITTAKNNFKILKKDLLYISEVYEINKNYSTIKKELSTLLAMKKSYMEIYFLKNDGTFLLKLKNKTDMEPTYSKYLPIISQLKKGDIYLSPIELKKENQKIENPKIAFVSMITPLFDKDKPDGFLVINYPLTELFNIFSSSNFNLETLLINKDDYILNSKNDKFNFGFEFNKNSTFDNIYKNLSTAISKNLSENSTGTFKNDDFHVNINKINLSSWLNNNSQIEPLILKLVTIIDNKLIDIRVNTYLKSIMWLAFLYFLIAMIISIIFANYNIREKETRLRLKISDNVFENSHDGILITDRNNKVQRVNKSFTKITGYTEKEILNKSPKILKSTGFHTKLFYKNIWDNLNEHLHWEGEITNIRKNGVPYTEELSISKIYTDENDFFYIASFVDITESKKNKKMIEDKLEENKTYLEIINDYLITIKVDINGKILDVSDAFCLICGYSKEELIGHNHDILRHPETPREFYLSMWENIYSGKNWEGEIKNIKKNGESYYVHTNISPMYNNNTITGYALVAVDITDKKRIEEMSITDELTQTYNRRYFNITIEKEIARAKRDNKTVAFAILDIDFFKQYNDTYGHNKGDKALQDVALCLKETIHRASDYTFRLGGEEFGILTTDINQTNFHNLLEKIRINVEDLNIEHTNSKISSKITVSIGGVVINNKNINSKKIYKLADKILYKVKDEGRNKVFVEEEL</sequence>
<dbReference type="STRING" id="572480.Arnit_0865"/>
<name>D5V2U7_ARCNC</name>
<organism evidence="12 13">
    <name type="scientific">Arcobacter nitrofigilis (strain ATCC 33309 / DSM 7299 / CCUG 15893 / LMG 7604 / NCTC 12251 / CI)</name>
    <name type="common">Campylobacter nitrofigilis</name>
    <dbReference type="NCBI Taxonomy" id="572480"/>
    <lineage>
        <taxon>Bacteria</taxon>
        <taxon>Pseudomonadati</taxon>
        <taxon>Campylobacterota</taxon>
        <taxon>Epsilonproteobacteria</taxon>
        <taxon>Campylobacterales</taxon>
        <taxon>Arcobacteraceae</taxon>
        <taxon>Arcobacter</taxon>
    </lineage>
</organism>
<evidence type="ECO:0000256" key="6">
    <source>
        <dbReference type="ARBA" id="ARBA00022840"/>
    </source>
</evidence>
<dbReference type="HOGENOM" id="CLU_371994_0_0_7"/>
<feature type="domain" description="GGDEF" evidence="11">
    <location>
        <begin position="610"/>
        <end position="746"/>
    </location>
</feature>
<evidence type="ECO:0000256" key="5">
    <source>
        <dbReference type="ARBA" id="ARBA00022777"/>
    </source>
</evidence>
<keyword evidence="8" id="KW-1133">Transmembrane helix</keyword>
<gene>
    <name evidence="12" type="ordered locus">Arnit_0865</name>
</gene>
<dbReference type="GO" id="GO:0000160">
    <property type="term" value="P:phosphorelay signal transduction system"/>
    <property type="evidence" value="ECO:0007669"/>
    <property type="project" value="UniProtKB-KW"/>
</dbReference>
<keyword evidence="2" id="KW-0597">Phosphoprotein</keyword>
<feature type="domain" description="PAC" evidence="10">
    <location>
        <begin position="531"/>
        <end position="582"/>
    </location>
</feature>
<dbReference type="InterPro" id="IPR048760">
    <property type="entry name" value="VP0354-like_sensor_dom"/>
</dbReference>
<protein>
    <submittedName>
        <fullName evidence="12">Diguanylate cyclase with PAS/PAC sensor</fullName>
    </submittedName>
</protein>
<dbReference type="Pfam" id="PF13426">
    <property type="entry name" value="PAS_9"/>
    <property type="match status" value="2"/>
</dbReference>
<evidence type="ECO:0000256" key="2">
    <source>
        <dbReference type="ARBA" id="ARBA00022553"/>
    </source>
</evidence>
<comment type="subcellular location">
    <subcellularLocation>
        <location evidence="1">Membrane</location>
    </subcellularLocation>
</comment>
<feature type="transmembrane region" description="Helical" evidence="8">
    <location>
        <begin position="7"/>
        <end position="28"/>
    </location>
</feature>
<evidence type="ECO:0000259" key="11">
    <source>
        <dbReference type="PROSITE" id="PS50887"/>
    </source>
</evidence>
<keyword evidence="6" id="KW-0067">ATP-binding</keyword>
<dbReference type="Pfam" id="PF00990">
    <property type="entry name" value="GGDEF"/>
    <property type="match status" value="1"/>
</dbReference>
<keyword evidence="8" id="KW-0812">Transmembrane</keyword>
<dbReference type="InterPro" id="IPR000700">
    <property type="entry name" value="PAS-assoc_C"/>
</dbReference>
<dbReference type="Gene3D" id="3.30.70.270">
    <property type="match status" value="1"/>
</dbReference>
<dbReference type="eggNOG" id="COG3290">
    <property type="taxonomic scope" value="Bacteria"/>
</dbReference>
<dbReference type="SUPFAM" id="SSF103190">
    <property type="entry name" value="Sensory domain-like"/>
    <property type="match status" value="1"/>
</dbReference>
<dbReference type="RefSeq" id="WP_013134674.1">
    <property type="nucleotide sequence ID" value="NC_014166.1"/>
</dbReference>
<dbReference type="InterPro" id="IPR029151">
    <property type="entry name" value="Sensor-like_sf"/>
</dbReference>
<dbReference type="CDD" id="cd00130">
    <property type="entry name" value="PAS"/>
    <property type="match status" value="2"/>
</dbReference>
<dbReference type="PROSITE" id="PS50887">
    <property type="entry name" value="GGDEF"/>
    <property type="match status" value="1"/>
</dbReference>
<keyword evidence="5" id="KW-0418">Kinase</keyword>
<accession>D5V2U7</accession>
<dbReference type="InterPro" id="IPR000160">
    <property type="entry name" value="GGDEF_dom"/>
</dbReference>
<dbReference type="Proteomes" id="UP000000939">
    <property type="component" value="Chromosome"/>
</dbReference>
<dbReference type="GO" id="GO:0016301">
    <property type="term" value="F:kinase activity"/>
    <property type="evidence" value="ECO:0007669"/>
    <property type="project" value="UniProtKB-KW"/>
</dbReference>
<dbReference type="SMART" id="SM00086">
    <property type="entry name" value="PAC"/>
    <property type="match status" value="2"/>
</dbReference>
<dbReference type="InterPro" id="IPR029787">
    <property type="entry name" value="Nucleotide_cyclase"/>
</dbReference>
<evidence type="ECO:0000313" key="13">
    <source>
        <dbReference type="Proteomes" id="UP000000939"/>
    </source>
</evidence>
<dbReference type="Gene3D" id="3.30.450.20">
    <property type="entry name" value="PAS domain"/>
    <property type="match status" value="3"/>
</dbReference>
<dbReference type="PANTHER" id="PTHR46663:SF4">
    <property type="entry name" value="DIGUANYLATE CYCLASE DGCT-RELATED"/>
    <property type="match status" value="1"/>
</dbReference>
<keyword evidence="7" id="KW-0902">Two-component regulatory system</keyword>
<dbReference type="eggNOG" id="COG3706">
    <property type="taxonomic scope" value="Bacteria"/>
</dbReference>
<dbReference type="InterPro" id="IPR035965">
    <property type="entry name" value="PAS-like_dom_sf"/>
</dbReference>
<evidence type="ECO:0000313" key="12">
    <source>
        <dbReference type="EMBL" id="ADG92529.1"/>
    </source>
</evidence>
<dbReference type="SUPFAM" id="SSF55785">
    <property type="entry name" value="PYP-like sensor domain (PAS domain)"/>
    <property type="match status" value="2"/>
</dbReference>
<dbReference type="KEGG" id="ant:Arnit_0865"/>